<protein>
    <submittedName>
        <fullName evidence="3">VOC family protein</fullName>
    </submittedName>
</protein>
<comment type="caution">
    <text evidence="3">The sequence shown here is derived from an EMBL/GenBank/DDBJ whole genome shotgun (WGS) entry which is preliminary data.</text>
</comment>
<name>A0A3A4N259_ABYX5</name>
<dbReference type="GO" id="GO:0046491">
    <property type="term" value="P:L-methylmalonyl-CoA metabolic process"/>
    <property type="evidence" value="ECO:0007669"/>
    <property type="project" value="TreeGrafter"/>
</dbReference>
<organism evidence="3 4">
    <name type="scientific">Abyssobacteria bacterium (strain SURF_5)</name>
    <dbReference type="NCBI Taxonomy" id="2093360"/>
    <lineage>
        <taxon>Bacteria</taxon>
        <taxon>Pseudomonadati</taxon>
        <taxon>Candidatus Hydrogenedentota</taxon>
        <taxon>Candidatus Abyssobacteria</taxon>
    </lineage>
</organism>
<dbReference type="EMBL" id="QZKU01000128">
    <property type="protein sequence ID" value="RJP16068.1"/>
    <property type="molecule type" value="Genomic_DNA"/>
</dbReference>
<dbReference type="InterPro" id="IPR051785">
    <property type="entry name" value="MMCE/EMCE_epimerase"/>
</dbReference>
<dbReference type="PROSITE" id="PS51819">
    <property type="entry name" value="VOC"/>
    <property type="match status" value="1"/>
</dbReference>
<dbReference type="InterPro" id="IPR037523">
    <property type="entry name" value="VOC_core"/>
</dbReference>
<dbReference type="GO" id="GO:0004493">
    <property type="term" value="F:methylmalonyl-CoA epimerase activity"/>
    <property type="evidence" value="ECO:0007669"/>
    <property type="project" value="TreeGrafter"/>
</dbReference>
<accession>A0A3A4N259</accession>
<proteinExistence type="predicted"/>
<sequence>MIQGIHHPGIGVRDMETSLRFYRDLLGLTVTADMELEGPVLDDIVGLKEAKVRIVHLKCLDNQEVELFEYSKPASSAFPKDYRQCDGGIIHVAFRVDNLMELYQKLKENGVKFNSTPYDLGGTLCVYLRDPDGIMLELLQPGV</sequence>
<dbReference type="Pfam" id="PF00903">
    <property type="entry name" value="Glyoxalase"/>
    <property type="match status" value="1"/>
</dbReference>
<dbReference type="InterPro" id="IPR029068">
    <property type="entry name" value="Glyas_Bleomycin-R_OHBP_Dase"/>
</dbReference>
<evidence type="ECO:0000259" key="2">
    <source>
        <dbReference type="PROSITE" id="PS51819"/>
    </source>
</evidence>
<evidence type="ECO:0000256" key="1">
    <source>
        <dbReference type="ARBA" id="ARBA00022723"/>
    </source>
</evidence>
<dbReference type="Proteomes" id="UP000265882">
    <property type="component" value="Unassembled WGS sequence"/>
</dbReference>
<evidence type="ECO:0000313" key="3">
    <source>
        <dbReference type="EMBL" id="RJP16068.1"/>
    </source>
</evidence>
<keyword evidence="1" id="KW-0479">Metal-binding</keyword>
<dbReference type="PANTHER" id="PTHR43048:SF3">
    <property type="entry name" value="METHYLMALONYL-COA EPIMERASE, MITOCHONDRIAL"/>
    <property type="match status" value="1"/>
</dbReference>
<dbReference type="PANTHER" id="PTHR43048">
    <property type="entry name" value="METHYLMALONYL-COA EPIMERASE"/>
    <property type="match status" value="1"/>
</dbReference>
<feature type="domain" description="VOC" evidence="2">
    <location>
        <begin position="4"/>
        <end position="141"/>
    </location>
</feature>
<dbReference type="Gene3D" id="3.10.180.10">
    <property type="entry name" value="2,3-Dihydroxybiphenyl 1,2-Dioxygenase, domain 1"/>
    <property type="match status" value="1"/>
</dbReference>
<dbReference type="AlphaFoldDB" id="A0A3A4N259"/>
<evidence type="ECO:0000313" key="4">
    <source>
        <dbReference type="Proteomes" id="UP000265882"/>
    </source>
</evidence>
<dbReference type="SUPFAM" id="SSF54593">
    <property type="entry name" value="Glyoxalase/Bleomycin resistance protein/Dihydroxybiphenyl dioxygenase"/>
    <property type="match status" value="1"/>
</dbReference>
<dbReference type="InterPro" id="IPR004360">
    <property type="entry name" value="Glyas_Fos-R_dOase_dom"/>
</dbReference>
<gene>
    <name evidence="3" type="ORF">C4520_18810</name>
</gene>
<dbReference type="GO" id="GO:0046872">
    <property type="term" value="F:metal ion binding"/>
    <property type="evidence" value="ECO:0007669"/>
    <property type="project" value="UniProtKB-KW"/>
</dbReference>
<reference evidence="3 4" key="1">
    <citation type="journal article" date="2017" name="ISME J.">
        <title>Energy and carbon metabolisms in a deep terrestrial subsurface fluid microbial community.</title>
        <authorList>
            <person name="Momper L."/>
            <person name="Jungbluth S.P."/>
            <person name="Lee M.D."/>
            <person name="Amend J.P."/>
        </authorList>
    </citation>
    <scope>NUCLEOTIDE SEQUENCE [LARGE SCALE GENOMIC DNA]</scope>
    <source>
        <strain evidence="3">SURF_5</strain>
    </source>
</reference>